<protein>
    <recommendedName>
        <fullName evidence="3">F-box associated domain-containing protein</fullName>
    </recommendedName>
</protein>
<evidence type="ECO:0000313" key="1">
    <source>
        <dbReference type="EMBL" id="PIC32431.1"/>
    </source>
</evidence>
<accession>A0A2G5TZA3</accession>
<sequence length="210" mass="24868">MNYIKKVGVFEYLEISFGHPLSHYEQFITDDGLFTVKNVKFNYCHIDNLISILRNTRNGVESIKIDLHIRENDKLPEILAIPHFRNVPYWHIQEYDNTDSLNEVAKMWIAGNSKVGSTFQVSVYGNSSFEGFVEHFTDRIVSKMERRVRIRTNNPDRHILLKRGLYEVVGFSFALQFFRLMMISAEMKESEYDNNCEDWIRKIDPFTRRT</sequence>
<dbReference type="PANTHER" id="PTHR31006:SF3">
    <property type="entry name" value="F-BOX DOMAIN-CONTAINING PROTEIN-RELATED"/>
    <property type="match status" value="1"/>
</dbReference>
<reference evidence="2" key="1">
    <citation type="submission" date="2017-10" db="EMBL/GenBank/DDBJ databases">
        <title>Rapid genome shrinkage in a self-fertile nematode reveals novel sperm competition proteins.</title>
        <authorList>
            <person name="Yin D."/>
            <person name="Schwarz E.M."/>
            <person name="Thomas C.G."/>
            <person name="Felde R.L."/>
            <person name="Korf I.F."/>
            <person name="Cutter A.D."/>
            <person name="Schartner C.M."/>
            <person name="Ralston E.J."/>
            <person name="Meyer B.J."/>
            <person name="Haag E.S."/>
        </authorList>
    </citation>
    <scope>NUCLEOTIDE SEQUENCE [LARGE SCALE GENOMIC DNA]</scope>
    <source>
        <strain evidence="2">JU1422</strain>
    </source>
</reference>
<evidence type="ECO:0000313" key="2">
    <source>
        <dbReference type="Proteomes" id="UP000230233"/>
    </source>
</evidence>
<organism evidence="1 2">
    <name type="scientific">Caenorhabditis nigoni</name>
    <dbReference type="NCBI Taxonomy" id="1611254"/>
    <lineage>
        <taxon>Eukaryota</taxon>
        <taxon>Metazoa</taxon>
        <taxon>Ecdysozoa</taxon>
        <taxon>Nematoda</taxon>
        <taxon>Chromadorea</taxon>
        <taxon>Rhabditida</taxon>
        <taxon>Rhabditina</taxon>
        <taxon>Rhabditomorpha</taxon>
        <taxon>Rhabditoidea</taxon>
        <taxon>Rhabditidae</taxon>
        <taxon>Peloderinae</taxon>
        <taxon>Caenorhabditis</taxon>
    </lineage>
</organism>
<evidence type="ECO:0008006" key="3">
    <source>
        <dbReference type="Google" id="ProtNLM"/>
    </source>
</evidence>
<name>A0A2G5TZA3_9PELO</name>
<dbReference type="Proteomes" id="UP000230233">
    <property type="component" value="Chromosome IV"/>
</dbReference>
<dbReference type="InterPro" id="IPR042317">
    <property type="entry name" value="She-1-like"/>
</dbReference>
<proteinExistence type="predicted"/>
<dbReference type="AlphaFoldDB" id="A0A2G5TZA3"/>
<comment type="caution">
    <text evidence="1">The sequence shown here is derived from an EMBL/GenBank/DDBJ whole genome shotgun (WGS) entry which is preliminary data.</text>
</comment>
<dbReference type="EMBL" id="PDUG01000004">
    <property type="protein sequence ID" value="PIC32431.1"/>
    <property type="molecule type" value="Genomic_DNA"/>
</dbReference>
<keyword evidence="2" id="KW-1185">Reference proteome</keyword>
<gene>
    <name evidence="1" type="primary">Cnig_chr_IV.g12761</name>
    <name evidence="1" type="ORF">B9Z55_012761</name>
</gene>
<dbReference type="PANTHER" id="PTHR31006">
    <property type="entry name" value="F-BOX DOMAIN-CONTAINING PROTEIN-RELATED-RELATED"/>
    <property type="match status" value="1"/>
</dbReference>